<dbReference type="InterPro" id="IPR042186">
    <property type="entry name" value="FimD_plug_dom"/>
</dbReference>
<dbReference type="Pfam" id="PF00577">
    <property type="entry name" value="Usher"/>
    <property type="match status" value="1"/>
</dbReference>
<name>A0AAJ1YG19_SERFO</name>
<dbReference type="GO" id="GO:0009297">
    <property type="term" value="P:pilus assembly"/>
    <property type="evidence" value="ECO:0007669"/>
    <property type="project" value="InterPro"/>
</dbReference>
<proteinExistence type="predicted"/>
<comment type="caution">
    <text evidence="1">The sequence shown here is derived from an EMBL/GenBank/DDBJ whole genome shotgun (WGS) entry which is preliminary data.</text>
</comment>
<dbReference type="GO" id="GO:0015473">
    <property type="term" value="F:fimbrial usher porin activity"/>
    <property type="evidence" value="ECO:0007669"/>
    <property type="project" value="InterPro"/>
</dbReference>
<dbReference type="PANTHER" id="PTHR30451:SF8">
    <property type="entry name" value="FIMBRIAL USHER PROTEIN"/>
    <property type="match status" value="1"/>
</dbReference>
<evidence type="ECO:0000313" key="2">
    <source>
        <dbReference type="Proteomes" id="UP001224622"/>
    </source>
</evidence>
<sequence length="710" mass="81420">MHFYKSHYFHPRNMNKNLFVFPILLMAACFANAGEYFYISEGERDIGHIELDVADDGFPCFDRQKLIEWQILSPANSSEVPETGCIKVKDLYPLNITVTLIDKVNFLIFTFLESTEVKADPRLAIEYRDEGIPAILINYDINYKKYQGERYVRRKRKDNVVVELESGINYQHWRLRSRQFHDNEGMPQQRIKFSDLYAERDISVINSRLHFGEGYNNTFYLDPFPYRGIKLSSDDNMFPSSQGPVLPWVYGVATSDAEVEIRQNGKPVYRTMVQSGDFVLRNIKLFDKSGSITMTVRESDGSIIYYDVPWSRLDNILDKNRWKYDISFGKFMSSERMEESNPNFFQGGAGYGLTAQSSLFGGALIAQNYYSHSLGIGQRLNQFGDVTFNHQYSSITSAEQGKVTGEKLRLHYVANFNKANASIRLNGEYYLQPHYNDFNNYSYNAKTDYYCCDYYKKEYGFDFSLSALIGTSQSLSLSINQEKYKEDQGKRTFYSLKFMQNTVNLSYDLDLTYYQYPTQKNEMLFGITFRVPLKSMGIDNTSLNLGYSYNPYDHYQTELGVSGRHLNNNLNYRVTSRRGKKSKANYQANANYRYAAGESAIRYQSGTNYALYSANSLGSLVAHQAGITLGPTLGDTNALVYSKKYPNATIPEQVDVVTDSRGYAIIPNLIPYQVNVVNDEIGQEREFGEPANEVVKVPTLGALSYYELLN</sequence>
<evidence type="ECO:0000313" key="1">
    <source>
        <dbReference type="EMBL" id="MDQ9129966.1"/>
    </source>
</evidence>
<gene>
    <name evidence="1" type="ORF">RDT67_26540</name>
</gene>
<dbReference type="Gene3D" id="2.60.40.3110">
    <property type="match status" value="1"/>
</dbReference>
<reference evidence="1" key="1">
    <citation type="submission" date="2023-08" db="EMBL/GenBank/DDBJ databases">
        <title>The Comparative Genomic Analysis of Yersiniaceae from Polar Regions.</title>
        <authorList>
            <person name="Goncharov A."/>
            <person name="Aslanov B."/>
            <person name="Kolodzhieva V."/>
            <person name="Azarov D."/>
            <person name="Mochov A."/>
            <person name="Lebedeva E."/>
        </authorList>
    </citation>
    <scope>NUCLEOTIDE SEQUENCE</scope>
    <source>
        <strain evidence="1">Vf</strain>
    </source>
</reference>
<dbReference type="GO" id="GO:0009279">
    <property type="term" value="C:cell outer membrane"/>
    <property type="evidence" value="ECO:0007669"/>
    <property type="project" value="TreeGrafter"/>
</dbReference>
<dbReference type="Gene3D" id="2.60.40.2610">
    <property type="entry name" value="Outer membrane usher protein FimD, plug domain"/>
    <property type="match status" value="1"/>
</dbReference>
<protein>
    <submittedName>
        <fullName evidence="1">Fimbria/pilus outer membrane usher protein</fullName>
    </submittedName>
</protein>
<dbReference type="PROSITE" id="PS51257">
    <property type="entry name" value="PROKAR_LIPOPROTEIN"/>
    <property type="match status" value="1"/>
</dbReference>
<dbReference type="AlphaFoldDB" id="A0AAJ1YG19"/>
<organism evidence="1 2">
    <name type="scientific">Serratia fonticola</name>
    <dbReference type="NCBI Taxonomy" id="47917"/>
    <lineage>
        <taxon>Bacteria</taxon>
        <taxon>Pseudomonadati</taxon>
        <taxon>Pseudomonadota</taxon>
        <taxon>Gammaproteobacteria</taxon>
        <taxon>Enterobacterales</taxon>
        <taxon>Yersiniaceae</taxon>
        <taxon>Serratia</taxon>
    </lineage>
</organism>
<dbReference type="EMBL" id="JAVIGA010000046">
    <property type="protein sequence ID" value="MDQ9129966.1"/>
    <property type="molecule type" value="Genomic_DNA"/>
</dbReference>
<dbReference type="InterPro" id="IPR000015">
    <property type="entry name" value="Fimb_usher"/>
</dbReference>
<dbReference type="Proteomes" id="UP001224622">
    <property type="component" value="Unassembled WGS sequence"/>
</dbReference>
<accession>A0AAJ1YG19</accession>
<dbReference type="RefSeq" id="WP_309048558.1">
    <property type="nucleotide sequence ID" value="NZ_JAVIGA010000046.1"/>
</dbReference>
<dbReference type="PANTHER" id="PTHR30451">
    <property type="entry name" value="OUTER MEMBRANE USHER PROTEIN"/>
    <property type="match status" value="1"/>
</dbReference>